<dbReference type="EC" id="3.1.3.7" evidence="3"/>
<comment type="catalytic activity">
    <reaction evidence="9">
        <text>3'-phosphoadenylyl sulfate + H2O = adenosine 5'-phosphosulfate + phosphate</text>
        <dbReference type="Rhea" id="RHEA:77639"/>
        <dbReference type="ChEBI" id="CHEBI:15377"/>
        <dbReference type="ChEBI" id="CHEBI:43474"/>
        <dbReference type="ChEBI" id="CHEBI:58243"/>
        <dbReference type="ChEBI" id="CHEBI:58339"/>
        <dbReference type="EC" id="3.1.3.7"/>
    </reaction>
    <physiologicalReaction direction="left-to-right" evidence="9">
        <dbReference type="Rhea" id="RHEA:77640"/>
    </physiologicalReaction>
</comment>
<dbReference type="PROSITE" id="PS00629">
    <property type="entry name" value="IMP_1"/>
    <property type="match status" value="1"/>
</dbReference>
<dbReference type="InterPro" id="IPR020583">
    <property type="entry name" value="Inositol_monoP_metal-BS"/>
</dbReference>
<name>A0AAW0EDN7_9AGAR</name>
<protein>
    <recommendedName>
        <fullName evidence="3">3'(2'),5'-bisphosphate nucleotidase</fullName>
        <ecNumber evidence="3">3.1.3.7</ecNumber>
    </recommendedName>
</protein>
<gene>
    <name evidence="11" type="ORF">R3P38DRAFT_2820247</name>
</gene>
<dbReference type="GO" id="GO:0000103">
    <property type="term" value="P:sulfate assimilation"/>
    <property type="evidence" value="ECO:0007669"/>
    <property type="project" value="TreeGrafter"/>
</dbReference>
<dbReference type="Gene3D" id="3.40.190.80">
    <property type="match status" value="1"/>
</dbReference>
<evidence type="ECO:0000256" key="10">
    <source>
        <dbReference type="PIRSR" id="PIRSR600760-2"/>
    </source>
</evidence>
<comment type="catalytic activity">
    <reaction evidence="7">
        <text>adenosine 2',5'-bisphosphate + H2O = AMP + phosphate</text>
        <dbReference type="Rhea" id="RHEA:77643"/>
        <dbReference type="ChEBI" id="CHEBI:15377"/>
        <dbReference type="ChEBI" id="CHEBI:43474"/>
        <dbReference type="ChEBI" id="CHEBI:194156"/>
        <dbReference type="ChEBI" id="CHEBI:456215"/>
        <dbReference type="EC" id="3.1.3.7"/>
    </reaction>
    <physiologicalReaction direction="left-to-right" evidence="7">
        <dbReference type="Rhea" id="RHEA:77644"/>
    </physiologicalReaction>
</comment>
<evidence type="ECO:0000313" key="11">
    <source>
        <dbReference type="EMBL" id="KAK7063769.1"/>
    </source>
</evidence>
<sequence length="375" mass="40180">MNSRSYLQIRRIIGVFTTRSFTTMSTRPFALERQFAVSAVRRACALTSSVFNKLVKNETLTKGDKSPVTVGDYAAQGLISIMLKNSFPADPIVGEEDAGELRADEGKVLRERIIDLANEALVAPRVEGDKAEWGIGPGQTKTTDELLDAIDRGNYDGGRTGRMWTIDPIDGTKGFLRGEQYAVCLSLLVDAQVQLGIIGCPNLPLDLSNPDGERGCIFVAVRGQGCQQIPLSGASETTLSMPTFTPSSLTFLESVEAMHSSHSTSDIISSIIGITRPPIRMDSQAKYGCLARGDGGLYLRMPTNAGYREKIWDHAPGCLLVEEAGGIVTDSRGLPLDFGVGRTLGENYGVVAAGKEVHAVVLDAVQQATGVKAKA</sequence>
<dbReference type="GO" id="GO:0046872">
    <property type="term" value="F:metal ion binding"/>
    <property type="evidence" value="ECO:0007669"/>
    <property type="project" value="UniProtKB-KW"/>
</dbReference>
<keyword evidence="5" id="KW-0378">Hydrolase</keyword>
<dbReference type="InterPro" id="IPR000760">
    <property type="entry name" value="Inositol_monophosphatase-like"/>
</dbReference>
<dbReference type="GO" id="GO:0008441">
    <property type="term" value="F:3'(2'),5'-bisphosphate nucleotidase activity"/>
    <property type="evidence" value="ECO:0007669"/>
    <property type="project" value="UniProtKB-EC"/>
</dbReference>
<dbReference type="AlphaFoldDB" id="A0AAW0EDN7"/>
<comment type="cofactor">
    <cofactor evidence="1 10">
        <name>Mg(2+)</name>
        <dbReference type="ChEBI" id="CHEBI:18420"/>
    </cofactor>
</comment>
<dbReference type="Proteomes" id="UP001362999">
    <property type="component" value="Unassembled WGS sequence"/>
</dbReference>
<proteinExistence type="inferred from homology"/>
<comment type="similarity">
    <text evidence="2">Belongs to the inositol monophosphatase superfamily.</text>
</comment>
<dbReference type="InterPro" id="IPR006239">
    <property type="entry name" value="DPNP"/>
</dbReference>
<feature type="binding site" evidence="10">
    <location>
        <position position="95"/>
    </location>
    <ligand>
        <name>Mg(2+)</name>
        <dbReference type="ChEBI" id="CHEBI:18420"/>
        <label>1</label>
        <note>catalytic</note>
    </ligand>
</feature>
<evidence type="ECO:0000256" key="7">
    <source>
        <dbReference type="ARBA" id="ARBA00044466"/>
    </source>
</evidence>
<evidence type="ECO:0000313" key="12">
    <source>
        <dbReference type="Proteomes" id="UP001362999"/>
    </source>
</evidence>
<evidence type="ECO:0000256" key="6">
    <source>
        <dbReference type="ARBA" id="ARBA00022842"/>
    </source>
</evidence>
<keyword evidence="12" id="KW-1185">Reference proteome</keyword>
<dbReference type="FunFam" id="3.40.190.80:FF:000003">
    <property type="entry name" value="PAP-specific phosphatase HAL2-like"/>
    <property type="match status" value="1"/>
</dbReference>
<dbReference type="PANTHER" id="PTHR43200:SF6">
    <property type="entry name" value="3'(2'),5'-BISPHOSPHATE NUCLEOTIDASE"/>
    <property type="match status" value="1"/>
</dbReference>
<dbReference type="EMBL" id="JAWWNJ010000001">
    <property type="protein sequence ID" value="KAK7063769.1"/>
    <property type="molecule type" value="Genomic_DNA"/>
</dbReference>
<accession>A0AAW0EDN7</accession>
<feature type="binding site" evidence="10">
    <location>
        <position position="170"/>
    </location>
    <ligand>
        <name>Mg(2+)</name>
        <dbReference type="ChEBI" id="CHEBI:18420"/>
        <label>1</label>
        <note>catalytic</note>
    </ligand>
</feature>
<dbReference type="NCBIfam" id="TIGR01330">
    <property type="entry name" value="bisphos_HAL2"/>
    <property type="match status" value="1"/>
</dbReference>
<dbReference type="CDD" id="cd01517">
    <property type="entry name" value="PAP_phosphatase"/>
    <property type="match status" value="1"/>
</dbReference>
<organism evidence="11 12">
    <name type="scientific">Favolaschia claudopus</name>
    <dbReference type="NCBI Taxonomy" id="2862362"/>
    <lineage>
        <taxon>Eukaryota</taxon>
        <taxon>Fungi</taxon>
        <taxon>Dikarya</taxon>
        <taxon>Basidiomycota</taxon>
        <taxon>Agaricomycotina</taxon>
        <taxon>Agaricomycetes</taxon>
        <taxon>Agaricomycetidae</taxon>
        <taxon>Agaricales</taxon>
        <taxon>Marasmiineae</taxon>
        <taxon>Mycenaceae</taxon>
        <taxon>Favolaschia</taxon>
    </lineage>
</organism>
<evidence type="ECO:0000256" key="4">
    <source>
        <dbReference type="ARBA" id="ARBA00022723"/>
    </source>
</evidence>
<evidence type="ECO:0000256" key="9">
    <source>
        <dbReference type="ARBA" id="ARBA00044484"/>
    </source>
</evidence>
<feature type="binding site" evidence="10">
    <location>
        <position position="169"/>
    </location>
    <ligand>
        <name>Mg(2+)</name>
        <dbReference type="ChEBI" id="CHEBI:18420"/>
        <label>1</label>
        <note>catalytic</note>
    </ligand>
</feature>
<dbReference type="Gene3D" id="3.30.540.10">
    <property type="entry name" value="Fructose-1,6-Bisphosphatase, subunit A, domain 1"/>
    <property type="match status" value="1"/>
</dbReference>
<comment type="caution">
    <text evidence="11">The sequence shown here is derived from an EMBL/GenBank/DDBJ whole genome shotgun (WGS) entry which is preliminary data.</text>
</comment>
<feature type="binding site" evidence="10">
    <location>
        <position position="313"/>
    </location>
    <ligand>
        <name>Mg(2+)</name>
        <dbReference type="ChEBI" id="CHEBI:18420"/>
        <label>1</label>
        <note>catalytic</note>
    </ligand>
</feature>
<feature type="binding site" evidence="10">
    <location>
        <position position="167"/>
    </location>
    <ligand>
        <name>Mg(2+)</name>
        <dbReference type="ChEBI" id="CHEBI:18420"/>
        <label>1</label>
        <note>catalytic</note>
    </ligand>
</feature>
<evidence type="ECO:0000256" key="5">
    <source>
        <dbReference type="ARBA" id="ARBA00022801"/>
    </source>
</evidence>
<evidence type="ECO:0000256" key="2">
    <source>
        <dbReference type="ARBA" id="ARBA00009759"/>
    </source>
</evidence>
<dbReference type="SUPFAM" id="SSF56655">
    <property type="entry name" value="Carbohydrate phosphatase"/>
    <property type="match status" value="1"/>
</dbReference>
<reference evidence="11 12" key="1">
    <citation type="journal article" date="2024" name="J Genomics">
        <title>Draft genome sequencing and assembly of Favolaschia claudopus CIRM-BRFM 2984 isolated from oak limbs.</title>
        <authorList>
            <person name="Navarro D."/>
            <person name="Drula E."/>
            <person name="Chaduli D."/>
            <person name="Cazenave R."/>
            <person name="Ahrendt S."/>
            <person name="Wang J."/>
            <person name="Lipzen A."/>
            <person name="Daum C."/>
            <person name="Barry K."/>
            <person name="Grigoriev I.V."/>
            <person name="Favel A."/>
            <person name="Rosso M.N."/>
            <person name="Martin F."/>
        </authorList>
    </citation>
    <scope>NUCLEOTIDE SEQUENCE [LARGE SCALE GENOMIC DNA]</scope>
    <source>
        <strain evidence="11 12">CIRM-BRFM 2984</strain>
    </source>
</reference>
<dbReference type="PRINTS" id="PR00377">
    <property type="entry name" value="IMPHPHTASES"/>
</dbReference>
<evidence type="ECO:0000256" key="1">
    <source>
        <dbReference type="ARBA" id="ARBA00001946"/>
    </source>
</evidence>
<evidence type="ECO:0000256" key="3">
    <source>
        <dbReference type="ARBA" id="ARBA00012633"/>
    </source>
</evidence>
<dbReference type="Pfam" id="PF00459">
    <property type="entry name" value="Inositol_P"/>
    <property type="match status" value="1"/>
</dbReference>
<keyword evidence="4 10" id="KW-0479">Metal-binding</keyword>
<evidence type="ECO:0000256" key="8">
    <source>
        <dbReference type="ARBA" id="ARBA00044479"/>
    </source>
</evidence>
<keyword evidence="6 10" id="KW-0460">Magnesium</keyword>
<dbReference type="PANTHER" id="PTHR43200">
    <property type="entry name" value="PHOSPHATASE"/>
    <property type="match status" value="1"/>
</dbReference>
<comment type="catalytic activity">
    <reaction evidence="8">
        <text>adenosine 3',5'-bisphosphate + H2O = AMP + phosphate</text>
        <dbReference type="Rhea" id="RHEA:10040"/>
        <dbReference type="ChEBI" id="CHEBI:15377"/>
        <dbReference type="ChEBI" id="CHEBI:43474"/>
        <dbReference type="ChEBI" id="CHEBI:58343"/>
        <dbReference type="ChEBI" id="CHEBI:456215"/>
        <dbReference type="EC" id="3.1.3.7"/>
    </reaction>
    <physiologicalReaction direction="left-to-right" evidence="8">
        <dbReference type="Rhea" id="RHEA:10041"/>
    </physiologicalReaction>
</comment>
<dbReference type="InterPro" id="IPR051090">
    <property type="entry name" value="Inositol_monoP_superfamily"/>
</dbReference>